<evidence type="ECO:0000313" key="3">
    <source>
        <dbReference type="EMBL" id="GMA88204.1"/>
    </source>
</evidence>
<evidence type="ECO:0000256" key="2">
    <source>
        <dbReference type="SAM" id="MobiDB-lite"/>
    </source>
</evidence>
<feature type="compositionally biased region" description="Low complexity" evidence="2">
    <location>
        <begin position="294"/>
        <end position="308"/>
    </location>
</feature>
<organism evidence="3 4">
    <name type="scientific">Angustibacter aerolatus</name>
    <dbReference type="NCBI Taxonomy" id="1162965"/>
    <lineage>
        <taxon>Bacteria</taxon>
        <taxon>Bacillati</taxon>
        <taxon>Actinomycetota</taxon>
        <taxon>Actinomycetes</taxon>
        <taxon>Kineosporiales</taxon>
        <taxon>Kineosporiaceae</taxon>
    </lineage>
</organism>
<feature type="compositionally biased region" description="Low complexity" evidence="2">
    <location>
        <begin position="176"/>
        <end position="190"/>
    </location>
</feature>
<evidence type="ECO:0008006" key="5">
    <source>
        <dbReference type="Google" id="ProtNLM"/>
    </source>
</evidence>
<feature type="compositionally biased region" description="Low complexity" evidence="2">
    <location>
        <begin position="320"/>
        <end position="336"/>
    </location>
</feature>
<dbReference type="InterPro" id="IPR000600">
    <property type="entry name" value="ROK"/>
</dbReference>
<dbReference type="Proteomes" id="UP001157017">
    <property type="component" value="Unassembled WGS sequence"/>
</dbReference>
<dbReference type="EMBL" id="BSUZ01000001">
    <property type="protein sequence ID" value="GMA88204.1"/>
    <property type="molecule type" value="Genomic_DNA"/>
</dbReference>
<sequence length="368" mass="38602">MLREERQPASTGRPAGLVGIDPGYGHVVGVDIGEASVLVEPVRPRDAGARLAPLPHPLTRLDPDDAAEHVVEGVERVIAEAGVDPGTVLGVGVGVPGLVEHVDGAVVDGQTVGWRAVPFEALLRKRSGLPFAIDNGAKAMGQAEQWFGAARGADHAVILLLGTGVGTSIIIDNEPVPRGHQQRGRVGPQPRRGRRPALPLRRARLPRGVRRRRRAARPLRRGSAAAGSTPRSSLEERAEALVASAASDPAAADVLAETVRYLGAGIAGLVNVFNPRRVVVGGRVGRALAAAALPEPAGGSRPRRAAPAVQPHPHRRRRGSGPTPSRSARPPSRWPASCPPEPPEPRTPFRTPARCAYLSPLKSPPRAG</sequence>
<feature type="region of interest" description="Disordered" evidence="2">
    <location>
        <begin position="294"/>
        <end position="368"/>
    </location>
</feature>
<dbReference type="Pfam" id="PF00480">
    <property type="entry name" value="ROK"/>
    <property type="match status" value="2"/>
</dbReference>
<comment type="caution">
    <text evidence="3">The sequence shown here is derived from an EMBL/GenBank/DDBJ whole genome shotgun (WGS) entry which is preliminary data.</text>
</comment>
<gene>
    <name evidence="3" type="ORF">GCM10025868_34540</name>
</gene>
<dbReference type="InterPro" id="IPR043129">
    <property type="entry name" value="ATPase_NBD"/>
</dbReference>
<dbReference type="SUPFAM" id="SSF53067">
    <property type="entry name" value="Actin-like ATPase domain"/>
    <property type="match status" value="1"/>
</dbReference>
<feature type="region of interest" description="Disordered" evidence="2">
    <location>
        <begin position="172"/>
        <end position="234"/>
    </location>
</feature>
<proteinExistence type="inferred from homology"/>
<feature type="compositionally biased region" description="Pro residues" evidence="2">
    <location>
        <begin position="337"/>
        <end position="346"/>
    </location>
</feature>
<dbReference type="PANTHER" id="PTHR18964:SF149">
    <property type="entry name" value="BIFUNCTIONAL UDP-N-ACETYLGLUCOSAMINE 2-EPIMERASE_N-ACETYLMANNOSAMINE KINASE"/>
    <property type="match status" value="1"/>
</dbReference>
<name>A0ABQ6JM57_9ACTN</name>
<reference evidence="4" key="1">
    <citation type="journal article" date="2019" name="Int. J. Syst. Evol. Microbiol.">
        <title>The Global Catalogue of Microorganisms (GCM) 10K type strain sequencing project: providing services to taxonomists for standard genome sequencing and annotation.</title>
        <authorList>
            <consortium name="The Broad Institute Genomics Platform"/>
            <consortium name="The Broad Institute Genome Sequencing Center for Infectious Disease"/>
            <person name="Wu L."/>
            <person name="Ma J."/>
        </authorList>
    </citation>
    <scope>NUCLEOTIDE SEQUENCE [LARGE SCALE GENOMIC DNA]</scope>
    <source>
        <strain evidence="4">NBRC 108730</strain>
    </source>
</reference>
<accession>A0ABQ6JM57</accession>
<keyword evidence="4" id="KW-1185">Reference proteome</keyword>
<dbReference type="PANTHER" id="PTHR18964">
    <property type="entry name" value="ROK (REPRESSOR, ORF, KINASE) FAMILY"/>
    <property type="match status" value="1"/>
</dbReference>
<protein>
    <recommendedName>
        <fullName evidence="5">Glucokinase</fullName>
    </recommendedName>
</protein>
<dbReference type="Gene3D" id="3.30.420.40">
    <property type="match status" value="2"/>
</dbReference>
<feature type="compositionally biased region" description="Basic residues" evidence="2">
    <location>
        <begin position="191"/>
        <end position="220"/>
    </location>
</feature>
<comment type="similarity">
    <text evidence="1">Belongs to the ROK (NagC/XylR) family.</text>
</comment>
<evidence type="ECO:0000313" key="4">
    <source>
        <dbReference type="Proteomes" id="UP001157017"/>
    </source>
</evidence>
<evidence type="ECO:0000256" key="1">
    <source>
        <dbReference type="ARBA" id="ARBA00006479"/>
    </source>
</evidence>